<keyword evidence="1" id="KW-0175">Coiled coil</keyword>
<accession>A0AAV1E563</accession>
<evidence type="ECO:0000313" key="4">
    <source>
        <dbReference type="Proteomes" id="UP001161247"/>
    </source>
</evidence>
<dbReference type="Proteomes" id="UP001161247">
    <property type="component" value="Chromosome 8"/>
</dbReference>
<dbReference type="AlphaFoldDB" id="A0AAV1E563"/>
<protein>
    <submittedName>
        <fullName evidence="3">OLC1v1016335C1</fullName>
    </submittedName>
</protein>
<sequence length="94" mass="10442">MVDGKEVAPTVDVSSQILEAIAQLSMKVDQQKEELNQLRRDVDRNQGGNHLPGAFRFAPVRNVECAPGEQNANRCNEGRFDDLEGDNEGNGRYL</sequence>
<dbReference type="EMBL" id="OX459125">
    <property type="protein sequence ID" value="CAI9115433.1"/>
    <property type="molecule type" value="Genomic_DNA"/>
</dbReference>
<reference evidence="3" key="1">
    <citation type="submission" date="2023-03" db="EMBL/GenBank/DDBJ databases">
        <authorList>
            <person name="Julca I."/>
        </authorList>
    </citation>
    <scope>NUCLEOTIDE SEQUENCE</scope>
</reference>
<gene>
    <name evidence="3" type="ORF">OLC1_LOCUS21967</name>
</gene>
<keyword evidence="4" id="KW-1185">Reference proteome</keyword>
<proteinExistence type="predicted"/>
<feature type="region of interest" description="Disordered" evidence="2">
    <location>
        <begin position="68"/>
        <end position="94"/>
    </location>
</feature>
<name>A0AAV1E563_OLDCO</name>
<feature type="coiled-coil region" evidence="1">
    <location>
        <begin position="21"/>
        <end position="48"/>
    </location>
</feature>
<organism evidence="3 4">
    <name type="scientific">Oldenlandia corymbosa var. corymbosa</name>
    <dbReference type="NCBI Taxonomy" id="529605"/>
    <lineage>
        <taxon>Eukaryota</taxon>
        <taxon>Viridiplantae</taxon>
        <taxon>Streptophyta</taxon>
        <taxon>Embryophyta</taxon>
        <taxon>Tracheophyta</taxon>
        <taxon>Spermatophyta</taxon>
        <taxon>Magnoliopsida</taxon>
        <taxon>eudicotyledons</taxon>
        <taxon>Gunneridae</taxon>
        <taxon>Pentapetalae</taxon>
        <taxon>asterids</taxon>
        <taxon>lamiids</taxon>
        <taxon>Gentianales</taxon>
        <taxon>Rubiaceae</taxon>
        <taxon>Rubioideae</taxon>
        <taxon>Spermacoceae</taxon>
        <taxon>Hedyotis-Oldenlandia complex</taxon>
        <taxon>Oldenlandia</taxon>
    </lineage>
</organism>
<evidence type="ECO:0000256" key="1">
    <source>
        <dbReference type="SAM" id="Coils"/>
    </source>
</evidence>
<evidence type="ECO:0000256" key="2">
    <source>
        <dbReference type="SAM" id="MobiDB-lite"/>
    </source>
</evidence>
<evidence type="ECO:0000313" key="3">
    <source>
        <dbReference type="EMBL" id="CAI9115433.1"/>
    </source>
</evidence>